<dbReference type="EMBL" id="JAINUF010000001">
    <property type="protein sequence ID" value="KAJ8381601.1"/>
    <property type="molecule type" value="Genomic_DNA"/>
</dbReference>
<organism evidence="1 2">
    <name type="scientific">Synaphobranchus kaupii</name>
    <name type="common">Kaup's arrowtooth eel</name>
    <dbReference type="NCBI Taxonomy" id="118154"/>
    <lineage>
        <taxon>Eukaryota</taxon>
        <taxon>Metazoa</taxon>
        <taxon>Chordata</taxon>
        <taxon>Craniata</taxon>
        <taxon>Vertebrata</taxon>
        <taxon>Euteleostomi</taxon>
        <taxon>Actinopterygii</taxon>
        <taxon>Neopterygii</taxon>
        <taxon>Teleostei</taxon>
        <taxon>Anguilliformes</taxon>
        <taxon>Synaphobranchidae</taxon>
        <taxon>Synaphobranchus</taxon>
    </lineage>
</organism>
<sequence length="232" mass="25504">MQHREHFRPARRHYCQRLPFERDRNPSHSSRAAEKHLLRHFRQPADCSLRGSLRVRGSLSVWFGTGVSAQFGFPSCPARPAPEAAPPAPGRSLRLADTVPATTRRGRHKLRAANICPWGGSLPPLGLALVCSTGGDVTLTPVNACSAPSSYPKSTMVLIRLQLSTYVAAQYQVSLRWFWAWQPVHNHHGAILGYEYKMCQCATGPYGQLLSLLSISIGQLGGRAKMGQLLGD</sequence>
<dbReference type="AlphaFoldDB" id="A0A9Q1GCA7"/>
<dbReference type="Proteomes" id="UP001152622">
    <property type="component" value="Chromosome 1"/>
</dbReference>
<reference evidence="1" key="1">
    <citation type="journal article" date="2023" name="Science">
        <title>Genome structures resolve the early diversification of teleost fishes.</title>
        <authorList>
            <person name="Parey E."/>
            <person name="Louis A."/>
            <person name="Montfort J."/>
            <person name="Bouchez O."/>
            <person name="Roques C."/>
            <person name="Iampietro C."/>
            <person name="Lluch J."/>
            <person name="Castinel A."/>
            <person name="Donnadieu C."/>
            <person name="Desvignes T."/>
            <person name="Floi Bucao C."/>
            <person name="Jouanno E."/>
            <person name="Wen M."/>
            <person name="Mejri S."/>
            <person name="Dirks R."/>
            <person name="Jansen H."/>
            <person name="Henkel C."/>
            <person name="Chen W.J."/>
            <person name="Zahm M."/>
            <person name="Cabau C."/>
            <person name="Klopp C."/>
            <person name="Thompson A.W."/>
            <person name="Robinson-Rechavi M."/>
            <person name="Braasch I."/>
            <person name="Lecointre G."/>
            <person name="Bobe J."/>
            <person name="Postlethwait J.H."/>
            <person name="Berthelot C."/>
            <person name="Roest Crollius H."/>
            <person name="Guiguen Y."/>
        </authorList>
    </citation>
    <scope>NUCLEOTIDE SEQUENCE</scope>
    <source>
        <strain evidence="1">WJC10195</strain>
    </source>
</reference>
<comment type="caution">
    <text evidence="1">The sequence shown here is derived from an EMBL/GenBank/DDBJ whole genome shotgun (WGS) entry which is preliminary data.</text>
</comment>
<proteinExistence type="predicted"/>
<gene>
    <name evidence="1" type="ORF">SKAU_G00023790</name>
</gene>
<keyword evidence="2" id="KW-1185">Reference proteome</keyword>
<protein>
    <submittedName>
        <fullName evidence="1">Uncharacterized protein</fullName>
    </submittedName>
</protein>
<evidence type="ECO:0000313" key="2">
    <source>
        <dbReference type="Proteomes" id="UP001152622"/>
    </source>
</evidence>
<name>A0A9Q1GCA7_SYNKA</name>
<evidence type="ECO:0000313" key="1">
    <source>
        <dbReference type="EMBL" id="KAJ8381601.1"/>
    </source>
</evidence>
<accession>A0A9Q1GCA7</accession>